<keyword evidence="5 7" id="KW-0472">Membrane</keyword>
<feature type="transmembrane region" description="Helical" evidence="7">
    <location>
        <begin position="223"/>
        <end position="240"/>
    </location>
</feature>
<organism evidence="9 10">
    <name type="scientific">Chloropicon roscoffensis</name>
    <dbReference type="NCBI Taxonomy" id="1461544"/>
    <lineage>
        <taxon>Eukaryota</taxon>
        <taxon>Viridiplantae</taxon>
        <taxon>Chlorophyta</taxon>
        <taxon>Chloropicophyceae</taxon>
        <taxon>Chloropicales</taxon>
        <taxon>Chloropicaceae</taxon>
        <taxon>Chloropicon</taxon>
    </lineage>
</organism>
<accession>A0AAX4P7J6</accession>
<proteinExistence type="inferred from homology"/>
<feature type="transmembrane region" description="Helical" evidence="7">
    <location>
        <begin position="300"/>
        <end position="318"/>
    </location>
</feature>
<dbReference type="Pfam" id="PF01694">
    <property type="entry name" value="Rhomboid"/>
    <property type="match status" value="1"/>
</dbReference>
<dbReference type="InterPro" id="IPR022764">
    <property type="entry name" value="Peptidase_S54_rhomboid_dom"/>
</dbReference>
<protein>
    <submittedName>
        <fullName evidence="9">Rhomboid-like peptidase</fullName>
    </submittedName>
</protein>
<dbReference type="PANTHER" id="PTHR43731:SF26">
    <property type="entry name" value="RHOMBOID-LIKE PROTEIN 10, CHLOROPLASTIC"/>
    <property type="match status" value="1"/>
</dbReference>
<dbReference type="GO" id="GO:0016020">
    <property type="term" value="C:membrane"/>
    <property type="evidence" value="ECO:0007669"/>
    <property type="project" value="UniProtKB-SubCell"/>
</dbReference>
<evidence type="ECO:0000256" key="2">
    <source>
        <dbReference type="ARBA" id="ARBA00009045"/>
    </source>
</evidence>
<evidence type="ECO:0000313" key="9">
    <source>
        <dbReference type="EMBL" id="WZN62350.1"/>
    </source>
</evidence>
<dbReference type="GO" id="GO:0004252">
    <property type="term" value="F:serine-type endopeptidase activity"/>
    <property type="evidence" value="ECO:0007669"/>
    <property type="project" value="InterPro"/>
</dbReference>
<keyword evidence="4 7" id="KW-1133">Transmembrane helix</keyword>
<feature type="domain" description="Peptidase S54 rhomboid" evidence="8">
    <location>
        <begin position="181"/>
        <end position="318"/>
    </location>
</feature>
<evidence type="ECO:0000256" key="7">
    <source>
        <dbReference type="SAM" id="Phobius"/>
    </source>
</evidence>
<feature type="transmembrane region" description="Helical" evidence="7">
    <location>
        <begin position="246"/>
        <end position="265"/>
    </location>
</feature>
<dbReference type="EMBL" id="CP151505">
    <property type="protein sequence ID" value="WZN62350.1"/>
    <property type="molecule type" value="Genomic_DNA"/>
</dbReference>
<evidence type="ECO:0000256" key="1">
    <source>
        <dbReference type="ARBA" id="ARBA00004141"/>
    </source>
</evidence>
<evidence type="ECO:0000259" key="8">
    <source>
        <dbReference type="Pfam" id="PF01694"/>
    </source>
</evidence>
<dbReference type="InterPro" id="IPR035952">
    <property type="entry name" value="Rhomboid-like_sf"/>
</dbReference>
<evidence type="ECO:0000256" key="5">
    <source>
        <dbReference type="ARBA" id="ARBA00023136"/>
    </source>
</evidence>
<dbReference type="AlphaFoldDB" id="A0AAX4P7J6"/>
<evidence type="ECO:0000256" key="4">
    <source>
        <dbReference type="ARBA" id="ARBA00022989"/>
    </source>
</evidence>
<feature type="transmembrane region" description="Helical" evidence="7">
    <location>
        <begin position="67"/>
        <end position="93"/>
    </location>
</feature>
<gene>
    <name evidence="9" type="ORF">HKI87_05g38860</name>
</gene>
<name>A0AAX4P7J6_9CHLO</name>
<sequence>MFHGGVGPGQGPRARALCLRRPAPACRAHGTGDKSSNNKINNDGRTSRLRSNALASSSGTGGGGTTLILQGALGVGIGLGLGLGFGVGVSNMLQLGDSEEMLSSSPSSQDLLARPDKMDEDLTRIQNKGKAFLAKLKSHAAKRKATDVLIQLNCLTFFLQKASKGWLSAWGCKHNAAIASGQVWRLATPALLHGNLVHLLLNLWSLNVVGPTTENLFGRRRMLAVYIAAGVTGNVCSYYMNPLPALGCSGAIFGLLGGLGAFYWTHRGVLRKEHRRPLRSIVRIVLANAVFGVMTPNIDSAAHLGGLCAGAAAVLLLGPSFSVEDRKLVDKPLLPIFASKPLSLK</sequence>
<dbReference type="Gene3D" id="1.20.1540.10">
    <property type="entry name" value="Rhomboid-like"/>
    <property type="match status" value="1"/>
</dbReference>
<keyword evidence="10" id="KW-1185">Reference proteome</keyword>
<dbReference type="InterPro" id="IPR050925">
    <property type="entry name" value="Rhomboid_protease_S54"/>
</dbReference>
<dbReference type="PANTHER" id="PTHR43731">
    <property type="entry name" value="RHOMBOID PROTEASE"/>
    <property type="match status" value="1"/>
</dbReference>
<evidence type="ECO:0000256" key="6">
    <source>
        <dbReference type="SAM" id="MobiDB-lite"/>
    </source>
</evidence>
<dbReference type="SUPFAM" id="SSF144091">
    <property type="entry name" value="Rhomboid-like"/>
    <property type="match status" value="1"/>
</dbReference>
<feature type="region of interest" description="Disordered" evidence="6">
    <location>
        <begin position="26"/>
        <end position="46"/>
    </location>
</feature>
<evidence type="ECO:0000313" key="10">
    <source>
        <dbReference type="Proteomes" id="UP001472866"/>
    </source>
</evidence>
<comment type="similarity">
    <text evidence="2">Belongs to the peptidase S54 family.</text>
</comment>
<evidence type="ECO:0000256" key="3">
    <source>
        <dbReference type="ARBA" id="ARBA00022692"/>
    </source>
</evidence>
<keyword evidence="3 7" id="KW-0812">Transmembrane</keyword>
<feature type="compositionally biased region" description="Polar residues" evidence="6">
    <location>
        <begin position="33"/>
        <end position="44"/>
    </location>
</feature>
<comment type="subcellular location">
    <subcellularLocation>
        <location evidence="1">Membrane</location>
        <topology evidence="1">Multi-pass membrane protein</topology>
    </subcellularLocation>
</comment>
<reference evidence="9 10" key="1">
    <citation type="submission" date="2024-03" db="EMBL/GenBank/DDBJ databases">
        <title>Complete genome sequence of the green alga Chloropicon roscoffensis RCC1871.</title>
        <authorList>
            <person name="Lemieux C."/>
            <person name="Pombert J.-F."/>
            <person name="Otis C."/>
            <person name="Turmel M."/>
        </authorList>
    </citation>
    <scope>NUCLEOTIDE SEQUENCE [LARGE SCALE GENOMIC DNA]</scope>
    <source>
        <strain evidence="9 10">RCC1871</strain>
    </source>
</reference>
<dbReference type="Proteomes" id="UP001472866">
    <property type="component" value="Chromosome 05"/>
</dbReference>